<name>A0AA36EZV0_OCTVU</name>
<reference evidence="1" key="1">
    <citation type="submission" date="2023-08" db="EMBL/GenBank/DDBJ databases">
        <authorList>
            <person name="Alioto T."/>
            <person name="Alioto T."/>
            <person name="Gomez Garrido J."/>
        </authorList>
    </citation>
    <scope>NUCLEOTIDE SEQUENCE</scope>
</reference>
<gene>
    <name evidence="1" type="ORF">OCTVUL_1B001854</name>
</gene>
<dbReference type="EMBL" id="OX597816">
    <property type="protein sequence ID" value="CAI9719257.1"/>
    <property type="molecule type" value="Genomic_DNA"/>
</dbReference>
<organism evidence="1 2">
    <name type="scientific">Octopus vulgaris</name>
    <name type="common">Common octopus</name>
    <dbReference type="NCBI Taxonomy" id="6645"/>
    <lineage>
        <taxon>Eukaryota</taxon>
        <taxon>Metazoa</taxon>
        <taxon>Spiralia</taxon>
        <taxon>Lophotrochozoa</taxon>
        <taxon>Mollusca</taxon>
        <taxon>Cephalopoda</taxon>
        <taxon>Coleoidea</taxon>
        <taxon>Octopodiformes</taxon>
        <taxon>Octopoda</taxon>
        <taxon>Incirrata</taxon>
        <taxon>Octopodidae</taxon>
        <taxon>Octopus</taxon>
    </lineage>
</organism>
<sequence>MYIEVSKYDIFIDSILTVAEDETELIKLIAENFGSQDVCKLFDMKPLVETKTLTVRRIRILGIHRAIQKNPTKTTAE</sequence>
<protein>
    <submittedName>
        <fullName evidence="1">Uncharacterized protein</fullName>
    </submittedName>
</protein>
<evidence type="ECO:0000313" key="1">
    <source>
        <dbReference type="EMBL" id="CAI9719257.1"/>
    </source>
</evidence>
<dbReference type="AlphaFoldDB" id="A0AA36EZV0"/>
<proteinExistence type="predicted"/>
<dbReference type="Proteomes" id="UP001162480">
    <property type="component" value="Chromosome 3"/>
</dbReference>
<accession>A0AA36EZV0</accession>
<keyword evidence="2" id="KW-1185">Reference proteome</keyword>
<evidence type="ECO:0000313" key="2">
    <source>
        <dbReference type="Proteomes" id="UP001162480"/>
    </source>
</evidence>